<comment type="caution">
    <text evidence="2">The sequence shown here is derived from an EMBL/GenBank/DDBJ whole genome shotgun (WGS) entry which is preliminary data.</text>
</comment>
<accession>A0AAV4UWB9</accession>
<dbReference type="AlphaFoldDB" id="A0AAV4UWB9"/>
<feature type="compositionally biased region" description="Basic and acidic residues" evidence="1">
    <location>
        <begin position="66"/>
        <end position="78"/>
    </location>
</feature>
<dbReference type="EMBL" id="BPLQ01012086">
    <property type="protein sequence ID" value="GIY62362.1"/>
    <property type="molecule type" value="Genomic_DNA"/>
</dbReference>
<name>A0AAV4UWB9_9ARAC</name>
<dbReference type="Proteomes" id="UP001054837">
    <property type="component" value="Unassembled WGS sequence"/>
</dbReference>
<reference evidence="2 3" key="1">
    <citation type="submission" date="2021-06" db="EMBL/GenBank/DDBJ databases">
        <title>Caerostris darwini draft genome.</title>
        <authorList>
            <person name="Kono N."/>
            <person name="Arakawa K."/>
        </authorList>
    </citation>
    <scope>NUCLEOTIDE SEQUENCE [LARGE SCALE GENOMIC DNA]</scope>
</reference>
<organism evidence="2 3">
    <name type="scientific">Caerostris darwini</name>
    <dbReference type="NCBI Taxonomy" id="1538125"/>
    <lineage>
        <taxon>Eukaryota</taxon>
        <taxon>Metazoa</taxon>
        <taxon>Ecdysozoa</taxon>
        <taxon>Arthropoda</taxon>
        <taxon>Chelicerata</taxon>
        <taxon>Arachnida</taxon>
        <taxon>Araneae</taxon>
        <taxon>Araneomorphae</taxon>
        <taxon>Entelegynae</taxon>
        <taxon>Araneoidea</taxon>
        <taxon>Araneidae</taxon>
        <taxon>Caerostris</taxon>
    </lineage>
</organism>
<evidence type="ECO:0000313" key="3">
    <source>
        <dbReference type="Proteomes" id="UP001054837"/>
    </source>
</evidence>
<evidence type="ECO:0000256" key="1">
    <source>
        <dbReference type="SAM" id="MobiDB-lite"/>
    </source>
</evidence>
<protein>
    <submittedName>
        <fullName evidence="2">Uncharacterized protein</fullName>
    </submittedName>
</protein>
<feature type="region of interest" description="Disordered" evidence="1">
    <location>
        <begin position="1"/>
        <end position="29"/>
    </location>
</feature>
<feature type="region of interest" description="Disordered" evidence="1">
    <location>
        <begin position="66"/>
        <end position="91"/>
    </location>
</feature>
<gene>
    <name evidence="2" type="ORF">CDAR_50121</name>
</gene>
<sequence>MASFGASSLPPPPHLLSLPPNERIDSNPVSYPFSGKYEVQIYCHPPNSPTRSGDFLSSLYKLNLGDKRGSEASDHRLDSGASQTHPCLPME</sequence>
<proteinExistence type="predicted"/>
<keyword evidence="3" id="KW-1185">Reference proteome</keyword>
<evidence type="ECO:0000313" key="2">
    <source>
        <dbReference type="EMBL" id="GIY62362.1"/>
    </source>
</evidence>